<evidence type="ECO:0000256" key="1">
    <source>
        <dbReference type="ARBA" id="ARBA00006135"/>
    </source>
</evidence>
<reference evidence="6 7" key="1">
    <citation type="submission" date="2020-07" db="EMBL/GenBank/DDBJ databases">
        <title>Genomic Encyclopedia of Type Strains, Phase IV (KMG-V): Genome sequencing to study the core and pangenomes of soil and plant-associated prokaryotes.</title>
        <authorList>
            <person name="Whitman W."/>
        </authorList>
    </citation>
    <scope>NUCLEOTIDE SEQUENCE [LARGE SCALE GENOMIC DNA]</scope>
    <source>
        <strain evidence="6 7">SAS40</strain>
    </source>
</reference>
<feature type="chain" id="PRO_5030867950" description="Toxin co-regulated pilus biosynthesis protein Q C-terminal domain-containing protein" evidence="4">
    <location>
        <begin position="23"/>
        <end position="315"/>
    </location>
</feature>
<evidence type="ECO:0000256" key="3">
    <source>
        <dbReference type="SAM" id="MobiDB-lite"/>
    </source>
</evidence>
<evidence type="ECO:0000259" key="5">
    <source>
        <dbReference type="Pfam" id="PF10671"/>
    </source>
</evidence>
<evidence type="ECO:0000256" key="4">
    <source>
        <dbReference type="SAM" id="SignalP"/>
    </source>
</evidence>
<sequence>MVARFVFASLFVPLLPVSPALAQAAAPALYDFAYRVSGDRRVAPVQVFDDGQSTFVQFKSGQTVPAIFRVADGGEQLAPSTVRGGYVVVAGTANAWVMRIGSVVSAARYEGDAPEGRGGIAGRGPAFDAGDDAAWAVTDARAPQDASAALPGHGRGTAPVSSVNPRGVPSTTSGAARSARSAASDTAGMRTASAMGQAAMARPGVPVSLAASASVRPSAAFDAASSDPTMRAVLTRWARLAGWSFDAQHWTVDVDIPLAGTASFGSDFKSAVRDLLASTELSTRPLQPCFYSNQVLRVIPLAEACNRTATMASAR</sequence>
<dbReference type="InterPro" id="IPR038161">
    <property type="entry name" value="VirB9/CagX/TrbG_C_sf"/>
</dbReference>
<dbReference type="InterPro" id="IPR018927">
    <property type="entry name" value="Pilus_synth_Q_C"/>
</dbReference>
<feature type="domain" description="Toxin co-regulated pilus biosynthesis protein Q C-terminal" evidence="5">
    <location>
        <begin position="221"/>
        <end position="299"/>
    </location>
</feature>
<comment type="similarity">
    <text evidence="1">Belongs to the TrbG/VirB9 family.</text>
</comment>
<accession>A0A7Y9IYF0</accession>
<dbReference type="Gene3D" id="3.55.50.70">
    <property type="match status" value="1"/>
</dbReference>
<dbReference type="InterPro" id="IPR010258">
    <property type="entry name" value="Conjugal_tfr_TrbG/VirB9/CagX"/>
</dbReference>
<keyword evidence="2 4" id="KW-0732">Signal</keyword>
<dbReference type="Pfam" id="PF03524">
    <property type="entry name" value="CagX"/>
    <property type="match status" value="1"/>
</dbReference>
<dbReference type="Proteomes" id="UP000542125">
    <property type="component" value="Unassembled WGS sequence"/>
</dbReference>
<evidence type="ECO:0000313" key="7">
    <source>
        <dbReference type="Proteomes" id="UP000542125"/>
    </source>
</evidence>
<dbReference type="Pfam" id="PF10671">
    <property type="entry name" value="TcpQ"/>
    <property type="match status" value="1"/>
</dbReference>
<keyword evidence="7" id="KW-1185">Reference proteome</keyword>
<evidence type="ECO:0000256" key="2">
    <source>
        <dbReference type="ARBA" id="ARBA00022729"/>
    </source>
</evidence>
<dbReference type="InterPro" id="IPR033645">
    <property type="entry name" value="VirB9/CagX/TrbG_C"/>
</dbReference>
<gene>
    <name evidence="6" type="ORF">FHW18_004722</name>
</gene>
<comment type="caution">
    <text evidence="6">The sequence shown here is derived from an EMBL/GenBank/DDBJ whole genome shotgun (WGS) entry which is preliminary data.</text>
</comment>
<feature type="signal peptide" evidence="4">
    <location>
        <begin position="1"/>
        <end position="22"/>
    </location>
</feature>
<proteinExistence type="inferred from homology"/>
<dbReference type="Gene3D" id="2.60.40.2500">
    <property type="match status" value="1"/>
</dbReference>
<evidence type="ECO:0000313" key="6">
    <source>
        <dbReference type="EMBL" id="NYE85415.1"/>
    </source>
</evidence>
<dbReference type="CDD" id="cd06911">
    <property type="entry name" value="VirB9_CagX_TrbG"/>
    <property type="match status" value="1"/>
</dbReference>
<dbReference type="AlphaFoldDB" id="A0A7Y9IYF0"/>
<organism evidence="6 7">
    <name type="scientific">Pigmentiphaga litoralis</name>
    <dbReference type="NCBI Taxonomy" id="516702"/>
    <lineage>
        <taxon>Bacteria</taxon>
        <taxon>Pseudomonadati</taxon>
        <taxon>Pseudomonadota</taxon>
        <taxon>Betaproteobacteria</taxon>
        <taxon>Burkholderiales</taxon>
        <taxon>Alcaligenaceae</taxon>
        <taxon>Pigmentiphaga</taxon>
    </lineage>
</organism>
<dbReference type="EMBL" id="JACBYR010000002">
    <property type="protein sequence ID" value="NYE85415.1"/>
    <property type="molecule type" value="Genomic_DNA"/>
</dbReference>
<feature type="compositionally biased region" description="Low complexity" evidence="3">
    <location>
        <begin position="170"/>
        <end position="188"/>
    </location>
</feature>
<protein>
    <recommendedName>
        <fullName evidence="5">Toxin co-regulated pilus biosynthesis protein Q C-terminal domain-containing protein</fullName>
    </recommendedName>
</protein>
<dbReference type="RefSeq" id="WP_179589368.1">
    <property type="nucleotide sequence ID" value="NZ_JACBYR010000002.1"/>
</dbReference>
<name>A0A7Y9IYF0_9BURK</name>
<feature type="region of interest" description="Disordered" evidence="3">
    <location>
        <begin position="141"/>
        <end position="190"/>
    </location>
</feature>